<gene>
    <name evidence="13" type="ORF">BE221DRAFT_68329</name>
</gene>
<comment type="subcellular location">
    <subcellularLocation>
        <location evidence="2">Membrane</location>
        <topology evidence="2">Multi-pass membrane protein</topology>
    </subcellularLocation>
</comment>
<dbReference type="NCBIfam" id="TIGR00054">
    <property type="entry name" value="RIP metalloprotease RseP"/>
    <property type="match status" value="1"/>
</dbReference>
<accession>A0A1Y5IK97</accession>
<dbReference type="Pfam" id="PF02163">
    <property type="entry name" value="Peptidase_M50"/>
    <property type="match status" value="1"/>
</dbReference>
<comment type="similarity">
    <text evidence="3">Belongs to the peptidase M50A family.</text>
</comment>
<dbReference type="InterPro" id="IPR001478">
    <property type="entry name" value="PDZ"/>
</dbReference>
<feature type="domain" description="PDZ" evidence="12">
    <location>
        <begin position="185"/>
        <end position="247"/>
    </location>
</feature>
<dbReference type="InterPro" id="IPR008915">
    <property type="entry name" value="Peptidase_M50"/>
</dbReference>
<dbReference type="InterPro" id="IPR004387">
    <property type="entry name" value="Pept_M50_Zn"/>
</dbReference>
<keyword evidence="7" id="KW-0862">Zinc</keyword>
<reference evidence="13" key="1">
    <citation type="submission" date="2017-04" db="EMBL/GenBank/DDBJ databases">
        <title>Population genomics of picophytoplankton unveils novel chromosome hypervariability.</title>
        <authorList>
            <consortium name="DOE Joint Genome Institute"/>
            <person name="Blanc-Mathieu R."/>
            <person name="Krasovec M."/>
            <person name="Hebrard M."/>
            <person name="Yau S."/>
            <person name="Desgranges E."/>
            <person name="Martin J."/>
            <person name="Schackwitz W."/>
            <person name="Kuo A."/>
            <person name="Salin G."/>
            <person name="Donnadieu C."/>
            <person name="Desdevises Y."/>
            <person name="Sanchez-Ferandin S."/>
            <person name="Moreau H."/>
            <person name="Rivals E."/>
            <person name="Grigoriev I.V."/>
            <person name="Grimsley N."/>
            <person name="Eyre-Walker A."/>
            <person name="Piganeau G."/>
        </authorList>
    </citation>
    <scope>NUCLEOTIDE SEQUENCE [LARGE SCALE GENOMIC DNA]</scope>
    <source>
        <strain evidence="13">RCC 1115</strain>
    </source>
</reference>
<comment type="cofactor">
    <cofactor evidence="1">
        <name>Zn(2+)</name>
        <dbReference type="ChEBI" id="CHEBI:29105"/>
    </cofactor>
</comment>
<dbReference type="GO" id="GO:0016020">
    <property type="term" value="C:membrane"/>
    <property type="evidence" value="ECO:0007669"/>
    <property type="project" value="UniProtKB-SubCell"/>
</dbReference>
<dbReference type="PROSITE" id="PS50106">
    <property type="entry name" value="PDZ"/>
    <property type="match status" value="1"/>
</dbReference>
<keyword evidence="10 11" id="KW-0472">Membrane</keyword>
<dbReference type="GO" id="GO:0006508">
    <property type="term" value="P:proteolysis"/>
    <property type="evidence" value="ECO:0007669"/>
    <property type="project" value="UniProtKB-KW"/>
</dbReference>
<name>A0A1Y5IK97_OSTTA</name>
<dbReference type="SMART" id="SM00228">
    <property type="entry name" value="PDZ"/>
    <property type="match status" value="1"/>
</dbReference>
<dbReference type="EMBL" id="KZ155774">
    <property type="protein sequence ID" value="OUS48523.1"/>
    <property type="molecule type" value="Genomic_DNA"/>
</dbReference>
<dbReference type="InterPro" id="IPR041489">
    <property type="entry name" value="PDZ_6"/>
</dbReference>
<protein>
    <submittedName>
        <fullName evidence="13">Peptidase M50</fullName>
    </submittedName>
</protein>
<evidence type="ECO:0000256" key="10">
    <source>
        <dbReference type="ARBA" id="ARBA00023136"/>
    </source>
</evidence>
<evidence type="ECO:0000313" key="13">
    <source>
        <dbReference type="EMBL" id="OUS48523.1"/>
    </source>
</evidence>
<evidence type="ECO:0000256" key="8">
    <source>
        <dbReference type="ARBA" id="ARBA00022989"/>
    </source>
</evidence>
<evidence type="ECO:0000256" key="7">
    <source>
        <dbReference type="ARBA" id="ARBA00022833"/>
    </source>
</evidence>
<keyword evidence="4" id="KW-0645">Protease</keyword>
<dbReference type="InterPro" id="IPR036034">
    <property type="entry name" value="PDZ_sf"/>
</dbReference>
<evidence type="ECO:0000256" key="4">
    <source>
        <dbReference type="ARBA" id="ARBA00022670"/>
    </source>
</evidence>
<dbReference type="PANTHER" id="PTHR42837:SF2">
    <property type="entry name" value="MEMBRANE METALLOPROTEASE ARASP2, CHLOROPLASTIC-RELATED"/>
    <property type="match status" value="1"/>
</dbReference>
<dbReference type="Proteomes" id="UP000195557">
    <property type="component" value="Unassembled WGS sequence"/>
</dbReference>
<dbReference type="CDD" id="cd06163">
    <property type="entry name" value="S2P-M50_PDZ_RseP-like"/>
    <property type="match status" value="1"/>
</dbReference>
<keyword evidence="8 11" id="KW-1133">Transmembrane helix</keyword>
<dbReference type="GO" id="GO:0004222">
    <property type="term" value="F:metalloendopeptidase activity"/>
    <property type="evidence" value="ECO:0007669"/>
    <property type="project" value="InterPro"/>
</dbReference>
<feature type="transmembrane region" description="Helical" evidence="11">
    <location>
        <begin position="404"/>
        <end position="421"/>
    </location>
</feature>
<sequence>MRGRDGDEGVEGAGVGVGGVEGARVETRASTSKTTARRFGERVGERVGGTTLAGLGAVSALGIDVQGPASTLTAIGVLAVIITVHECGHFFAARGQGIHVTQFAVGFGPNLFTYRGPEVEYSLKAIPLGGFVAFPDDDEDCPYPADDPDLLRNRPTGDRALVVSAGIIANVLFAFGILYNQVTTIGLSEQKFEPGVVVKGFTGQSVAQQAGIEAGDIILSVDGEPLAATGGSVGKLVNAVKKSPNELMKFELMHLGADGAPEVKIVEVRPGSTAAGEGKVGVRLEANASVSKHIASNPVEAVTLTAKEFSRLTALVWNSLSGLFTNFNEHKTEVSGPIAIVTTGAEVMRNDISGLYQFAAVININLAIVNLLPLPALDGGFLLLIAIEAARGGKKIPKTVEQSITGAGVLFLFISGTSLIFRDAINLIPR</sequence>
<dbReference type="PANTHER" id="PTHR42837">
    <property type="entry name" value="REGULATOR OF SIGMA-E PROTEASE RSEP"/>
    <property type="match status" value="1"/>
</dbReference>
<evidence type="ECO:0000256" key="6">
    <source>
        <dbReference type="ARBA" id="ARBA00022801"/>
    </source>
</evidence>
<evidence type="ECO:0000256" key="5">
    <source>
        <dbReference type="ARBA" id="ARBA00022692"/>
    </source>
</evidence>
<keyword evidence="5 11" id="KW-0812">Transmembrane</keyword>
<proteinExistence type="inferred from homology"/>
<feature type="transmembrane region" description="Helical" evidence="11">
    <location>
        <begin position="160"/>
        <end position="179"/>
    </location>
</feature>
<dbReference type="SUPFAM" id="SSF50156">
    <property type="entry name" value="PDZ domain-like"/>
    <property type="match status" value="1"/>
</dbReference>
<dbReference type="AlphaFoldDB" id="A0A1Y5IK97"/>
<evidence type="ECO:0000256" key="11">
    <source>
        <dbReference type="SAM" id="Phobius"/>
    </source>
</evidence>
<dbReference type="Gene3D" id="2.30.42.10">
    <property type="match status" value="1"/>
</dbReference>
<keyword evidence="6" id="KW-0378">Hydrolase</keyword>
<keyword evidence="9" id="KW-0482">Metalloprotease</keyword>
<evidence type="ECO:0000256" key="9">
    <source>
        <dbReference type="ARBA" id="ARBA00023049"/>
    </source>
</evidence>
<dbReference type="Pfam" id="PF17820">
    <property type="entry name" value="PDZ_6"/>
    <property type="match status" value="1"/>
</dbReference>
<evidence type="ECO:0000256" key="2">
    <source>
        <dbReference type="ARBA" id="ARBA00004141"/>
    </source>
</evidence>
<evidence type="ECO:0000256" key="1">
    <source>
        <dbReference type="ARBA" id="ARBA00001947"/>
    </source>
</evidence>
<dbReference type="eggNOG" id="ENOG502QT40">
    <property type="taxonomic scope" value="Eukaryota"/>
</dbReference>
<evidence type="ECO:0000256" key="3">
    <source>
        <dbReference type="ARBA" id="ARBA00009989"/>
    </source>
</evidence>
<evidence type="ECO:0000259" key="12">
    <source>
        <dbReference type="PROSITE" id="PS50106"/>
    </source>
</evidence>
<organism evidence="13">
    <name type="scientific">Ostreococcus tauri</name>
    <name type="common">Marine green alga</name>
    <dbReference type="NCBI Taxonomy" id="70448"/>
    <lineage>
        <taxon>Eukaryota</taxon>
        <taxon>Viridiplantae</taxon>
        <taxon>Chlorophyta</taxon>
        <taxon>Mamiellophyceae</taxon>
        <taxon>Mamiellales</taxon>
        <taxon>Bathycoccaceae</taxon>
        <taxon>Ostreococcus</taxon>
    </lineage>
</organism>